<gene>
    <name evidence="1" type="ORF">AVEN_209753_1</name>
</gene>
<reference evidence="1 2" key="1">
    <citation type="journal article" date="2019" name="Sci. Rep.">
        <title>Orb-weaving spider Araneus ventricosus genome elucidates the spidroin gene catalogue.</title>
        <authorList>
            <person name="Kono N."/>
            <person name="Nakamura H."/>
            <person name="Ohtoshi R."/>
            <person name="Moran D.A.P."/>
            <person name="Shinohara A."/>
            <person name="Yoshida Y."/>
            <person name="Fujiwara M."/>
            <person name="Mori M."/>
            <person name="Tomita M."/>
            <person name="Arakawa K."/>
        </authorList>
    </citation>
    <scope>NUCLEOTIDE SEQUENCE [LARGE SCALE GENOMIC DNA]</scope>
</reference>
<evidence type="ECO:0000313" key="2">
    <source>
        <dbReference type="Proteomes" id="UP000499080"/>
    </source>
</evidence>
<evidence type="ECO:0000313" key="1">
    <source>
        <dbReference type="EMBL" id="GBM02065.1"/>
    </source>
</evidence>
<accession>A0A4Y2CFF6</accession>
<name>A0A4Y2CFF6_ARAVE</name>
<sequence>MRLLPVGLLSHCLYCRANSTTTAIIAVRQVKPATLQPFLVGFRNFSPCSDANQRPLYSVQTPTDPYPQIQHAMDLRALKIVCVRIMSPAHYPSLPMPRIYY</sequence>
<keyword evidence="2" id="KW-1185">Reference proteome</keyword>
<organism evidence="1 2">
    <name type="scientific">Araneus ventricosus</name>
    <name type="common">Orbweaver spider</name>
    <name type="synonym">Epeira ventricosa</name>
    <dbReference type="NCBI Taxonomy" id="182803"/>
    <lineage>
        <taxon>Eukaryota</taxon>
        <taxon>Metazoa</taxon>
        <taxon>Ecdysozoa</taxon>
        <taxon>Arthropoda</taxon>
        <taxon>Chelicerata</taxon>
        <taxon>Arachnida</taxon>
        <taxon>Araneae</taxon>
        <taxon>Araneomorphae</taxon>
        <taxon>Entelegynae</taxon>
        <taxon>Araneoidea</taxon>
        <taxon>Araneidae</taxon>
        <taxon>Araneus</taxon>
    </lineage>
</organism>
<comment type="caution">
    <text evidence="1">The sequence shown here is derived from an EMBL/GenBank/DDBJ whole genome shotgun (WGS) entry which is preliminary data.</text>
</comment>
<dbReference type="Proteomes" id="UP000499080">
    <property type="component" value="Unassembled WGS sequence"/>
</dbReference>
<dbReference type="EMBL" id="BGPR01000176">
    <property type="protein sequence ID" value="GBM02065.1"/>
    <property type="molecule type" value="Genomic_DNA"/>
</dbReference>
<dbReference type="AlphaFoldDB" id="A0A4Y2CFF6"/>
<proteinExistence type="predicted"/>
<protein>
    <submittedName>
        <fullName evidence="1">Uncharacterized protein</fullName>
    </submittedName>
</protein>